<feature type="chain" id="PRO_5012193188" evidence="1">
    <location>
        <begin position="24"/>
        <end position="192"/>
    </location>
</feature>
<feature type="signal peptide" evidence="1">
    <location>
        <begin position="1"/>
        <end position="23"/>
    </location>
</feature>
<protein>
    <submittedName>
        <fullName evidence="2">Uncharacterized protein</fullName>
    </submittedName>
</protein>
<proteinExistence type="predicted"/>
<name>A0A1Y6CQC1_9BACT</name>
<evidence type="ECO:0000313" key="3">
    <source>
        <dbReference type="Proteomes" id="UP000192907"/>
    </source>
</evidence>
<sequence length="192" mass="21457">MNFKLLAILIGSSLSQFSYGATADENLSRIQKLENYITALKIEMKTTNRVPYMEKSLSQNFYSFRDKHKPLGLTFDLKKGKTYRISISGLIQAPKGKECVDCSMNIFAKFKPDGEESKIVHSTTELVYKKNTSAGATQAFEFSKIITAEKDGILSFDGYGSLDLFVWGGHPSYPCTARVEELGSGFVKVEEF</sequence>
<evidence type="ECO:0000313" key="2">
    <source>
        <dbReference type="EMBL" id="SMF83186.1"/>
    </source>
</evidence>
<accession>A0A1Y6CQC1</accession>
<reference evidence="3" key="1">
    <citation type="submission" date="2017-04" db="EMBL/GenBank/DDBJ databases">
        <authorList>
            <person name="Varghese N."/>
            <person name="Submissions S."/>
        </authorList>
    </citation>
    <scope>NUCLEOTIDE SEQUENCE [LARGE SCALE GENOMIC DNA]</scope>
    <source>
        <strain evidence="3">RKEM611</strain>
    </source>
</reference>
<keyword evidence="1" id="KW-0732">Signal</keyword>
<dbReference type="AlphaFoldDB" id="A0A1Y6CQC1"/>
<dbReference type="Proteomes" id="UP000192907">
    <property type="component" value="Unassembled WGS sequence"/>
</dbReference>
<evidence type="ECO:0000256" key="1">
    <source>
        <dbReference type="SAM" id="SignalP"/>
    </source>
</evidence>
<organism evidence="2 3">
    <name type="scientific">Pseudobacteriovorax antillogorgiicola</name>
    <dbReference type="NCBI Taxonomy" id="1513793"/>
    <lineage>
        <taxon>Bacteria</taxon>
        <taxon>Pseudomonadati</taxon>
        <taxon>Bdellovibrionota</taxon>
        <taxon>Oligoflexia</taxon>
        <taxon>Oligoflexales</taxon>
        <taxon>Pseudobacteriovoracaceae</taxon>
        <taxon>Pseudobacteriovorax</taxon>
    </lineage>
</organism>
<keyword evidence="3" id="KW-1185">Reference proteome</keyword>
<dbReference type="EMBL" id="FWZT01000045">
    <property type="protein sequence ID" value="SMF83186.1"/>
    <property type="molecule type" value="Genomic_DNA"/>
</dbReference>
<gene>
    <name evidence="2" type="ORF">SAMN06296036_1457</name>
</gene>
<dbReference type="RefSeq" id="WP_132326268.1">
    <property type="nucleotide sequence ID" value="NZ_FWZT01000045.1"/>
</dbReference>